<accession>A0A9W5YCN4</accession>
<sequence length="48" mass="5589">MPKHAMIISGYDDENEDFLLAGHSNNRQAYELLNAIDNYIVVEFIYIQ</sequence>
<dbReference type="AlphaFoldDB" id="A0A9W5YCN4"/>
<name>A0A9W5YCN4_9FIRM</name>
<proteinExistence type="predicted"/>
<organism evidence="1 2">
    <name type="scientific">Vallitalea longa</name>
    <dbReference type="NCBI Taxonomy" id="2936439"/>
    <lineage>
        <taxon>Bacteria</taxon>
        <taxon>Bacillati</taxon>
        <taxon>Bacillota</taxon>
        <taxon>Clostridia</taxon>
        <taxon>Lachnospirales</taxon>
        <taxon>Vallitaleaceae</taxon>
        <taxon>Vallitalea</taxon>
    </lineage>
</organism>
<evidence type="ECO:0000313" key="2">
    <source>
        <dbReference type="Proteomes" id="UP001144256"/>
    </source>
</evidence>
<reference evidence="1" key="1">
    <citation type="submission" date="2022-06" db="EMBL/GenBank/DDBJ databases">
        <title>Vallitalea longa sp. nov., an anaerobic bacterium isolated from marine sediment.</title>
        <authorList>
            <person name="Hirano S."/>
            <person name="Terahara T."/>
            <person name="Mori K."/>
            <person name="Hamada M."/>
            <person name="Matsumoto R."/>
            <person name="Kobayashi T."/>
        </authorList>
    </citation>
    <scope>NUCLEOTIDE SEQUENCE</scope>
    <source>
        <strain evidence="1">SH18-1</strain>
    </source>
</reference>
<protein>
    <submittedName>
        <fullName evidence="1">Uncharacterized protein</fullName>
    </submittedName>
</protein>
<gene>
    <name evidence="1" type="ORF">SH1V18_40320</name>
</gene>
<evidence type="ECO:0000313" key="1">
    <source>
        <dbReference type="EMBL" id="GKX31552.1"/>
    </source>
</evidence>
<keyword evidence="2" id="KW-1185">Reference proteome</keyword>
<dbReference type="Proteomes" id="UP001144256">
    <property type="component" value="Unassembled WGS sequence"/>
</dbReference>
<comment type="caution">
    <text evidence="1">The sequence shown here is derived from an EMBL/GenBank/DDBJ whole genome shotgun (WGS) entry which is preliminary data.</text>
</comment>
<dbReference type="EMBL" id="BRLB01000018">
    <property type="protein sequence ID" value="GKX31552.1"/>
    <property type="molecule type" value="Genomic_DNA"/>
</dbReference>